<name>A0A8J1UHD8_OWEFU</name>
<sequence length="205" mass="21330">MSTKKLLPSLETLLLLTETILCASVGTSDAGPLFYPRDTCSSVNVQQCFQDFSNGLNNGANCDLMRGLVQCASQYPECTSDYITKGRVIVFMAGRLRKAGACSSQDIGLTGLSPLVVGTNVGNAIGLSDGSSAESSCVASVDTECMNIFHQSLSSLGLCSALDGLTSCIQGKQSVCSSPLIGEMSNAMAHQSILAYLQSSGICSQ</sequence>
<dbReference type="EMBL" id="CAIIXF020000007">
    <property type="protein sequence ID" value="CAH1787970.1"/>
    <property type="molecule type" value="Genomic_DNA"/>
</dbReference>
<organism evidence="1 2">
    <name type="scientific">Owenia fusiformis</name>
    <name type="common">Polychaete worm</name>
    <dbReference type="NCBI Taxonomy" id="6347"/>
    <lineage>
        <taxon>Eukaryota</taxon>
        <taxon>Metazoa</taxon>
        <taxon>Spiralia</taxon>
        <taxon>Lophotrochozoa</taxon>
        <taxon>Annelida</taxon>
        <taxon>Polychaeta</taxon>
        <taxon>Sedentaria</taxon>
        <taxon>Canalipalpata</taxon>
        <taxon>Sabellida</taxon>
        <taxon>Oweniida</taxon>
        <taxon>Oweniidae</taxon>
        <taxon>Owenia</taxon>
    </lineage>
</organism>
<dbReference type="AlphaFoldDB" id="A0A8J1UHD8"/>
<evidence type="ECO:0000313" key="2">
    <source>
        <dbReference type="Proteomes" id="UP000749559"/>
    </source>
</evidence>
<accession>A0A8J1UHD8</accession>
<proteinExistence type="predicted"/>
<gene>
    <name evidence="1" type="ORF">OFUS_LOCUS13583</name>
</gene>
<dbReference type="Proteomes" id="UP000749559">
    <property type="component" value="Unassembled WGS sequence"/>
</dbReference>
<comment type="caution">
    <text evidence="1">The sequence shown here is derived from an EMBL/GenBank/DDBJ whole genome shotgun (WGS) entry which is preliminary data.</text>
</comment>
<evidence type="ECO:0000313" key="1">
    <source>
        <dbReference type="EMBL" id="CAH1787970.1"/>
    </source>
</evidence>
<keyword evidence="2" id="KW-1185">Reference proteome</keyword>
<protein>
    <submittedName>
        <fullName evidence="1">Uncharacterized protein</fullName>
    </submittedName>
</protein>
<reference evidence="1" key="1">
    <citation type="submission" date="2022-03" db="EMBL/GenBank/DDBJ databases">
        <authorList>
            <person name="Martin C."/>
        </authorList>
    </citation>
    <scope>NUCLEOTIDE SEQUENCE</scope>
</reference>